<dbReference type="Pfam" id="PF01207">
    <property type="entry name" value="Dus"/>
    <property type="match status" value="1"/>
</dbReference>
<accession>A0A0A7UVI4</accession>
<evidence type="ECO:0000313" key="12">
    <source>
        <dbReference type="EMBL" id="AJA90055.1"/>
    </source>
</evidence>
<dbReference type="EC" id="1.3.1.-" evidence="8"/>
<evidence type="ECO:0000256" key="3">
    <source>
        <dbReference type="ARBA" id="ARBA00022643"/>
    </source>
</evidence>
<evidence type="ECO:0000256" key="5">
    <source>
        <dbReference type="ARBA" id="ARBA00022857"/>
    </source>
</evidence>
<dbReference type="InterPro" id="IPR004653">
    <property type="entry name" value="DusA"/>
</dbReference>
<dbReference type="InterPro" id="IPR035587">
    <property type="entry name" value="DUS-like_FMN-bd"/>
</dbReference>
<dbReference type="GO" id="GO:0000049">
    <property type="term" value="F:tRNA binding"/>
    <property type="evidence" value="ECO:0007669"/>
    <property type="project" value="UniProtKB-KW"/>
</dbReference>
<organism evidence="12 13">
    <name type="scientific">Borreliella chilensis</name>
    <dbReference type="NCBI Taxonomy" id="1245910"/>
    <lineage>
        <taxon>Bacteria</taxon>
        <taxon>Pseudomonadati</taxon>
        <taxon>Spirochaetota</taxon>
        <taxon>Spirochaetia</taxon>
        <taxon>Spirochaetales</taxon>
        <taxon>Borreliaceae</taxon>
        <taxon>Borreliella</taxon>
    </lineage>
</organism>
<dbReference type="NCBIfam" id="NF008774">
    <property type="entry name" value="PRK11815.1"/>
    <property type="match status" value="1"/>
</dbReference>
<dbReference type="InterPro" id="IPR001269">
    <property type="entry name" value="DUS_fam"/>
</dbReference>
<dbReference type="GO" id="GO:0050660">
    <property type="term" value="F:flavin adenine dinucleotide binding"/>
    <property type="evidence" value="ECO:0007669"/>
    <property type="project" value="InterPro"/>
</dbReference>
<sequence length="335" mass="38447">MLMNRKISIAPMVNITDEHFRYLIRLLSKKVTLYTPMISAKSIIMGDVKKIVKQAPLESPIAIQIATDSKNDACKTIQILEKHFNFDEYNLNVGCPSLKIQNANCGACLMSNANQVGEILKTMKENTNKPISIKHRLGIRLLPSDYKSESYSEVKNFVKIISDFGIKNFIVHARVAILKEFSPKNNRNIPKLRHEFVYNLKKENKNLFIETNGGISNSEQIKKHLSVVDSVMIGRSAFENPYFIANSSREFLNEIDKIPTRKEILIQMVEYIKEYENYLSINKLFKHLMGIVFSKEGAKKFRQNLTAPFPKNLRKHEILLKAIETLPEKLLNSNS</sequence>
<feature type="binding site" evidence="10">
    <location>
        <position position="64"/>
    </location>
    <ligand>
        <name>FMN</name>
        <dbReference type="ChEBI" id="CHEBI:58210"/>
    </ligand>
</feature>
<dbReference type="NCBIfam" id="TIGR00742">
    <property type="entry name" value="yjbN"/>
    <property type="match status" value="1"/>
</dbReference>
<dbReference type="Proteomes" id="UP000030940">
    <property type="component" value="Chromosome"/>
</dbReference>
<keyword evidence="4 8" id="KW-0819">tRNA processing</keyword>
<feature type="active site" description="Proton donor" evidence="9">
    <location>
        <position position="95"/>
    </location>
</feature>
<keyword evidence="7 8" id="KW-0560">Oxidoreductase</keyword>
<keyword evidence="10" id="KW-0547">Nucleotide-binding</keyword>
<dbReference type="Gene3D" id="3.20.20.70">
    <property type="entry name" value="Aldolase class I"/>
    <property type="match status" value="1"/>
</dbReference>
<feature type="binding site" evidence="10">
    <location>
        <position position="172"/>
    </location>
    <ligand>
        <name>FMN</name>
        <dbReference type="ChEBI" id="CHEBI:58210"/>
    </ligand>
</feature>
<protein>
    <recommendedName>
        <fullName evidence="8">tRNA-dihydrouridine synthase</fullName>
        <ecNumber evidence="8">1.3.1.-</ecNumber>
    </recommendedName>
</protein>
<evidence type="ECO:0000256" key="10">
    <source>
        <dbReference type="PIRSR" id="PIRSR006621-2"/>
    </source>
</evidence>
<dbReference type="PIRSF" id="PIRSF006621">
    <property type="entry name" value="Dus"/>
    <property type="match status" value="1"/>
</dbReference>
<keyword evidence="5" id="KW-0521">NADP</keyword>
<evidence type="ECO:0000256" key="9">
    <source>
        <dbReference type="PIRSR" id="PIRSR006621-1"/>
    </source>
</evidence>
<keyword evidence="13" id="KW-1185">Reference proteome</keyword>
<feature type="binding site" evidence="10">
    <location>
        <begin position="234"/>
        <end position="235"/>
    </location>
    <ligand>
        <name>FMN</name>
        <dbReference type="ChEBI" id="CHEBI:58210"/>
    </ligand>
</feature>
<evidence type="ECO:0000256" key="8">
    <source>
        <dbReference type="PIRNR" id="PIRNR006621"/>
    </source>
</evidence>
<proteinExistence type="inferred from homology"/>
<name>A0A0A7UVI4_9SPIR</name>
<dbReference type="GO" id="GO:0017150">
    <property type="term" value="F:tRNA dihydrouridine synthase activity"/>
    <property type="evidence" value="ECO:0007669"/>
    <property type="project" value="InterPro"/>
</dbReference>
<feature type="binding site" evidence="10">
    <location>
        <position position="134"/>
    </location>
    <ligand>
        <name>FMN</name>
        <dbReference type="ChEBI" id="CHEBI:58210"/>
    </ligand>
</feature>
<evidence type="ECO:0000256" key="7">
    <source>
        <dbReference type="ARBA" id="ARBA00023002"/>
    </source>
</evidence>
<evidence type="ECO:0000256" key="1">
    <source>
        <dbReference type="ARBA" id="ARBA00022555"/>
    </source>
</evidence>
<dbReference type="Gene3D" id="1.20.120.1460">
    <property type="match status" value="1"/>
</dbReference>
<evidence type="ECO:0000256" key="4">
    <source>
        <dbReference type="ARBA" id="ARBA00022694"/>
    </source>
</evidence>
<comment type="function">
    <text evidence="8">Catalyzes the synthesis of 5,6-dihydrouridine (D), a modified base found in the D-loop of most tRNAs, via the reduction of the C5-C6 double bond in target uridines.</text>
</comment>
<feature type="domain" description="DUS-like FMN-binding" evidence="11">
    <location>
        <begin position="9"/>
        <end position="312"/>
    </location>
</feature>
<reference evidence="12 13" key="1">
    <citation type="journal article" date="2015" name="Genome Announc.">
        <title>Genome Sequence of Borrelia chilensis VA1, a South American Member of the Lyme Borreliosis Group.</title>
        <authorList>
            <person name="Huang W."/>
            <person name="Ojaimi C."/>
            <person name="Fallon J.T."/>
            <person name="Travisany D."/>
            <person name="Maass A."/>
            <person name="Ivanova L."/>
            <person name="Tomova A."/>
            <person name="Gonzalez-Acuna D."/>
            <person name="Godfrey H.P."/>
            <person name="Cabello F.C."/>
        </authorList>
    </citation>
    <scope>NUCLEOTIDE SEQUENCE [LARGE SCALE GENOMIC DNA]</scope>
    <source>
        <strain evidence="12 13">VA1</strain>
    </source>
</reference>
<comment type="similarity">
    <text evidence="8">Belongs to the dus family.</text>
</comment>
<evidence type="ECO:0000259" key="11">
    <source>
        <dbReference type="Pfam" id="PF01207"/>
    </source>
</evidence>
<dbReference type="InterPro" id="IPR013785">
    <property type="entry name" value="Aldolase_TIM"/>
</dbReference>
<dbReference type="CDD" id="cd02801">
    <property type="entry name" value="DUS_like_FMN"/>
    <property type="match status" value="1"/>
</dbReference>
<keyword evidence="1" id="KW-0820">tRNA-binding</keyword>
<evidence type="ECO:0000313" key="13">
    <source>
        <dbReference type="Proteomes" id="UP000030940"/>
    </source>
</evidence>
<dbReference type="EMBL" id="CP009910">
    <property type="protein sequence ID" value="AJA90055.1"/>
    <property type="molecule type" value="Genomic_DNA"/>
</dbReference>
<dbReference type="SUPFAM" id="SSF51395">
    <property type="entry name" value="FMN-linked oxidoreductases"/>
    <property type="match status" value="1"/>
</dbReference>
<feature type="binding site" evidence="10">
    <location>
        <begin position="212"/>
        <end position="214"/>
    </location>
    <ligand>
        <name>FMN</name>
        <dbReference type="ChEBI" id="CHEBI:58210"/>
    </ligand>
</feature>
<evidence type="ECO:0000256" key="2">
    <source>
        <dbReference type="ARBA" id="ARBA00022630"/>
    </source>
</evidence>
<dbReference type="KEGG" id="bchi:OY14_01105"/>
<comment type="cofactor">
    <cofactor evidence="8 10">
        <name>FMN</name>
        <dbReference type="ChEBI" id="CHEBI:58210"/>
    </cofactor>
</comment>
<keyword evidence="2 8" id="KW-0285">Flavoprotein</keyword>
<dbReference type="STRING" id="1245910.OY14_01105"/>
<feature type="binding site" evidence="10">
    <location>
        <begin position="11"/>
        <end position="13"/>
    </location>
    <ligand>
        <name>FMN</name>
        <dbReference type="ChEBI" id="CHEBI:58210"/>
    </ligand>
</feature>
<dbReference type="HOGENOM" id="CLU_013299_2_1_12"/>
<keyword evidence="3 8" id="KW-0288">FMN</keyword>
<dbReference type="PANTHER" id="PTHR42907:SF1">
    <property type="entry name" value="FMN-LINKED OXIDOREDUCTASES SUPERFAMILY PROTEIN"/>
    <property type="match status" value="1"/>
</dbReference>
<evidence type="ECO:0000256" key="6">
    <source>
        <dbReference type="ARBA" id="ARBA00022884"/>
    </source>
</evidence>
<keyword evidence="6" id="KW-0694">RNA-binding</keyword>
<dbReference type="PANTHER" id="PTHR42907">
    <property type="entry name" value="FMN-LINKED OXIDOREDUCTASES SUPERFAMILY PROTEIN"/>
    <property type="match status" value="1"/>
</dbReference>
<gene>
    <name evidence="12" type="ORF">OY14_01105</name>
</gene>
<dbReference type="AlphaFoldDB" id="A0A0A7UVI4"/>